<evidence type="ECO:0000259" key="1">
    <source>
        <dbReference type="PROSITE" id="PS50830"/>
    </source>
</evidence>
<name>A0A844QEL4_9HYPH</name>
<proteinExistence type="predicted"/>
<evidence type="ECO:0000313" key="2">
    <source>
        <dbReference type="EMBL" id="MVA97762.1"/>
    </source>
</evidence>
<comment type="caution">
    <text evidence="2">The sequence shown here is derived from an EMBL/GenBank/DDBJ whole genome shotgun (WGS) entry which is preliminary data.</text>
</comment>
<dbReference type="EMBL" id="WPHG01000002">
    <property type="protein sequence ID" value="MVA97762.1"/>
    <property type="molecule type" value="Genomic_DNA"/>
</dbReference>
<dbReference type="InterPro" id="IPR016071">
    <property type="entry name" value="Staphylococal_nuclease_OB-fold"/>
</dbReference>
<reference evidence="2 3" key="1">
    <citation type="submission" date="2019-12" db="EMBL/GenBank/DDBJ databases">
        <title>Nitratireductor arenosus sp. nov., Isolated from sea sand, Jeju island, South Korea.</title>
        <authorList>
            <person name="Kim W."/>
        </authorList>
    </citation>
    <scope>NUCLEOTIDE SEQUENCE [LARGE SCALE GENOMIC DNA]</scope>
    <source>
        <strain evidence="2 3">CAU 1489</strain>
    </source>
</reference>
<dbReference type="InterPro" id="IPR035437">
    <property type="entry name" value="SNase_OB-fold_sf"/>
</dbReference>
<keyword evidence="3" id="KW-1185">Reference proteome</keyword>
<feature type="domain" description="TNase-like" evidence="1">
    <location>
        <begin position="50"/>
        <end position="160"/>
    </location>
</feature>
<evidence type="ECO:0000313" key="3">
    <source>
        <dbReference type="Proteomes" id="UP000463224"/>
    </source>
</evidence>
<protein>
    <submittedName>
        <fullName evidence="2">Thermonuclease family protein</fullName>
    </submittedName>
</protein>
<dbReference type="Gene3D" id="2.40.50.90">
    <property type="match status" value="1"/>
</dbReference>
<dbReference type="Proteomes" id="UP000463224">
    <property type="component" value="Unassembled WGS sequence"/>
</dbReference>
<dbReference type="SUPFAM" id="SSF50199">
    <property type="entry name" value="Staphylococcal nuclease"/>
    <property type="match status" value="1"/>
</dbReference>
<accession>A0A844QEL4</accession>
<gene>
    <name evidence="2" type="ORF">GN330_10955</name>
</gene>
<organism evidence="2 3">
    <name type="scientific">Nitratireductor arenosus</name>
    <dbReference type="NCBI Taxonomy" id="2682096"/>
    <lineage>
        <taxon>Bacteria</taxon>
        <taxon>Pseudomonadati</taxon>
        <taxon>Pseudomonadota</taxon>
        <taxon>Alphaproteobacteria</taxon>
        <taxon>Hyphomicrobiales</taxon>
        <taxon>Phyllobacteriaceae</taxon>
        <taxon>Nitratireductor</taxon>
    </lineage>
</organism>
<dbReference type="PROSITE" id="PS50830">
    <property type="entry name" value="TNASE_3"/>
    <property type="match status" value="1"/>
</dbReference>
<dbReference type="Pfam" id="PF00565">
    <property type="entry name" value="SNase"/>
    <property type="match status" value="1"/>
</dbReference>
<dbReference type="AlphaFoldDB" id="A0A844QEL4"/>
<dbReference type="SMART" id="SM00318">
    <property type="entry name" value="SNc"/>
    <property type="match status" value="1"/>
</dbReference>
<dbReference type="PANTHER" id="PTHR12302:SF26">
    <property type="entry name" value="BLR1266 PROTEIN"/>
    <property type="match status" value="1"/>
</dbReference>
<sequence>MPKSGRRGRSRWLRRLSDTVLAAAVFAGVALLVARLEETTTVERHGRPSVGDGDSLTLGGGRIRLVGIDAPELDQTCRRDGADYACGRAARDALRRLVGQHAIVCRGHESDRFGRLLAVCHAGDIDLNHAMVEAGWAVSYGRYGQAERRARAEARGLWAGKFERPRDWRAVHGRASDIEIGLATRLRAWVAALFGAG</sequence>
<dbReference type="PANTHER" id="PTHR12302">
    <property type="entry name" value="EBNA2 BINDING PROTEIN P100"/>
    <property type="match status" value="1"/>
</dbReference>